<dbReference type="PANTHER" id="PTHR37953">
    <property type="entry name" value="UPF0127 PROTEIN MJ1496"/>
    <property type="match status" value="1"/>
</dbReference>
<dbReference type="RefSeq" id="WP_133735092.1">
    <property type="nucleotide sequence ID" value="NZ_SOAX01000002.1"/>
</dbReference>
<dbReference type="AlphaFoldDB" id="A0A4R7JZC7"/>
<dbReference type="PANTHER" id="PTHR37953:SF1">
    <property type="entry name" value="UPF0127 PROTEIN MJ1496"/>
    <property type="match status" value="1"/>
</dbReference>
<dbReference type="InterPro" id="IPR003795">
    <property type="entry name" value="DUF192"/>
</dbReference>
<keyword evidence="3" id="KW-1185">Reference proteome</keyword>
<evidence type="ECO:0000313" key="2">
    <source>
        <dbReference type="EMBL" id="TDT42987.1"/>
    </source>
</evidence>
<keyword evidence="1" id="KW-0732">Signal</keyword>
<feature type="signal peptide" evidence="1">
    <location>
        <begin position="1"/>
        <end position="20"/>
    </location>
</feature>
<dbReference type="Proteomes" id="UP000295830">
    <property type="component" value="Unassembled WGS sequence"/>
</dbReference>
<evidence type="ECO:0000256" key="1">
    <source>
        <dbReference type="SAM" id="SignalP"/>
    </source>
</evidence>
<accession>A0A4R7JZC7</accession>
<dbReference type="Pfam" id="PF02643">
    <property type="entry name" value="DUF192"/>
    <property type="match status" value="1"/>
</dbReference>
<protein>
    <recommendedName>
        <fullName evidence="4">DUF192 domain-containing protein</fullName>
    </recommendedName>
</protein>
<feature type="chain" id="PRO_5020224136" description="DUF192 domain-containing protein" evidence="1">
    <location>
        <begin position="21"/>
        <end position="182"/>
    </location>
</feature>
<dbReference type="EMBL" id="SOAX01000002">
    <property type="protein sequence ID" value="TDT42987.1"/>
    <property type="molecule type" value="Genomic_DNA"/>
</dbReference>
<dbReference type="InterPro" id="IPR038695">
    <property type="entry name" value="Saro_0823-like_sf"/>
</dbReference>
<evidence type="ECO:0000313" key="3">
    <source>
        <dbReference type="Proteomes" id="UP000295830"/>
    </source>
</evidence>
<evidence type="ECO:0008006" key="4">
    <source>
        <dbReference type="Google" id="ProtNLM"/>
    </source>
</evidence>
<gene>
    <name evidence="2" type="ORF">DES49_0791</name>
</gene>
<comment type="caution">
    <text evidence="2">The sequence shown here is derived from an EMBL/GenBank/DDBJ whole genome shotgun (WGS) entry which is preliminary data.</text>
</comment>
<dbReference type="PROSITE" id="PS51257">
    <property type="entry name" value="PROKAR_LIPOPROTEIN"/>
    <property type="match status" value="1"/>
</dbReference>
<dbReference type="Gene3D" id="2.60.120.1140">
    <property type="entry name" value="Protein of unknown function DUF192"/>
    <property type="match status" value="1"/>
</dbReference>
<name>A0A4R7JZC7_9GAMM</name>
<proteinExistence type="predicted"/>
<reference evidence="2 3" key="1">
    <citation type="submission" date="2019-03" db="EMBL/GenBank/DDBJ databases">
        <title>Genomic Encyclopedia of Type Strains, Phase IV (KMG-IV): sequencing the most valuable type-strain genomes for metagenomic binning, comparative biology and taxonomic classification.</title>
        <authorList>
            <person name="Goeker M."/>
        </authorList>
    </citation>
    <scope>NUCLEOTIDE SEQUENCE [LARGE SCALE GENOMIC DNA]</scope>
    <source>
        <strain evidence="2 3">DSM 15505</strain>
    </source>
</reference>
<sequence length="182" mass="19521">MSRGWLQVAGALLAPLVLLSACTNQIPGDSSPASVTLCLPGNNGWMPLSAEIAATPEARSQGVSGRERLPRRSGMLFVYPQNQGPGNQFWMYQTNIPLTIAFMKADGTIARLQGMSPCLNEDGDQCSRYEAGVTHRLALEVNQGLFEALGVKAGDRIALDPSPRGKCRERVPFSVDTLPGAH</sequence>
<organism evidence="2 3">
    <name type="scientific">Halospina denitrificans</name>
    <dbReference type="NCBI Taxonomy" id="332522"/>
    <lineage>
        <taxon>Bacteria</taxon>
        <taxon>Pseudomonadati</taxon>
        <taxon>Pseudomonadota</taxon>
        <taxon>Gammaproteobacteria</taxon>
        <taxon>Halospina</taxon>
    </lineage>
</organism>
<dbReference type="OrthoDB" id="5526466at2"/>